<keyword evidence="3" id="KW-0819">tRNA processing</keyword>
<comment type="similarity">
    <text evidence="2">Belongs to the eukaryotic/archaeal RNase P protein component 3 family.</text>
</comment>
<evidence type="ECO:0000313" key="5">
    <source>
        <dbReference type="RefSeq" id="XP_015183792.1"/>
    </source>
</evidence>
<protein>
    <submittedName>
        <fullName evidence="5">Ribonuclease P protein subunit p30</fullName>
    </submittedName>
</protein>
<sequence>MSMNYNAGYFDLCINASNDGNTSDLRKMLQKSYMLGYRSVAINQIIDESTFETKKKRKKCDDESRTFLNPIDIDDLIKEFEGKLNIFNRLTFAFNDEEKTRLLNQSNILKKFHVYSVIPKTSEALQLACTQLNTDIITLNASCTQFKMTKKLYMQALDRDVHFEIQYTDVINPETRQLAIHQAHLFYIYGKSKNVIISSGANKVTDIRNPYDVINLGILLGLNENKSKAAILYQNNNLLLRAERRRFGKVFAIKVEEELKEDNSTESKKRKLDL</sequence>
<dbReference type="RefSeq" id="XP_015183792.1">
    <property type="nucleotide sequence ID" value="XM_015328306.1"/>
</dbReference>
<dbReference type="GeneID" id="107070268"/>
<organism evidence="4 5">
    <name type="scientific">Polistes dominula</name>
    <name type="common">European paper wasp</name>
    <name type="synonym">Vespa dominula</name>
    <dbReference type="NCBI Taxonomy" id="743375"/>
    <lineage>
        <taxon>Eukaryota</taxon>
        <taxon>Metazoa</taxon>
        <taxon>Ecdysozoa</taxon>
        <taxon>Arthropoda</taxon>
        <taxon>Hexapoda</taxon>
        <taxon>Insecta</taxon>
        <taxon>Pterygota</taxon>
        <taxon>Neoptera</taxon>
        <taxon>Endopterygota</taxon>
        <taxon>Hymenoptera</taxon>
        <taxon>Apocrita</taxon>
        <taxon>Aculeata</taxon>
        <taxon>Vespoidea</taxon>
        <taxon>Vespidae</taxon>
        <taxon>Polistinae</taxon>
        <taxon>Polistini</taxon>
        <taxon>Polistes</taxon>
    </lineage>
</organism>
<dbReference type="InterPro" id="IPR016195">
    <property type="entry name" value="Pol/histidinol_Pase-like"/>
</dbReference>
<evidence type="ECO:0000256" key="2">
    <source>
        <dbReference type="ARBA" id="ARBA00007331"/>
    </source>
</evidence>
<dbReference type="Gene3D" id="3.20.20.140">
    <property type="entry name" value="Metal-dependent hydrolases"/>
    <property type="match status" value="1"/>
</dbReference>
<evidence type="ECO:0000313" key="4">
    <source>
        <dbReference type="Proteomes" id="UP000694924"/>
    </source>
</evidence>
<proteinExistence type="inferred from homology"/>
<evidence type="ECO:0000256" key="1">
    <source>
        <dbReference type="ARBA" id="ARBA00004123"/>
    </source>
</evidence>
<dbReference type="Proteomes" id="UP000694924">
    <property type="component" value="Unplaced"/>
</dbReference>
<keyword evidence="4" id="KW-1185">Reference proteome</keyword>
<accession>A0ABM1IUA5</accession>
<dbReference type="SUPFAM" id="SSF89550">
    <property type="entry name" value="PHP domain-like"/>
    <property type="match status" value="1"/>
</dbReference>
<dbReference type="PANTHER" id="PTHR13031:SF0">
    <property type="entry name" value="RIBONUCLEASE P PROTEIN SUBUNIT P30"/>
    <property type="match status" value="1"/>
</dbReference>
<gene>
    <name evidence="5" type="primary">LOC107070268</name>
</gene>
<name>A0ABM1IUA5_POLDO</name>
<dbReference type="InterPro" id="IPR002738">
    <property type="entry name" value="RNase_P_p30"/>
</dbReference>
<evidence type="ECO:0000256" key="3">
    <source>
        <dbReference type="ARBA" id="ARBA00022694"/>
    </source>
</evidence>
<dbReference type="Pfam" id="PF01876">
    <property type="entry name" value="RNase_P_p30"/>
    <property type="match status" value="1"/>
</dbReference>
<dbReference type="PANTHER" id="PTHR13031">
    <property type="entry name" value="RIBONUCLEASE P SUBUNIT P30"/>
    <property type="match status" value="1"/>
</dbReference>
<reference evidence="5" key="1">
    <citation type="submission" date="2025-08" db="UniProtKB">
        <authorList>
            <consortium name="RefSeq"/>
        </authorList>
    </citation>
    <scope>IDENTIFICATION</scope>
    <source>
        <tissue evidence="5">Whole body</tissue>
    </source>
</reference>
<comment type="subcellular location">
    <subcellularLocation>
        <location evidence="1">Nucleus</location>
    </subcellularLocation>
</comment>